<evidence type="ECO:0000256" key="1">
    <source>
        <dbReference type="SAM" id="MobiDB-lite"/>
    </source>
</evidence>
<proteinExistence type="predicted"/>
<name>A0A6M3JZN9_9ZZZZ</name>
<evidence type="ECO:0000313" key="3">
    <source>
        <dbReference type="EMBL" id="QJA75399.1"/>
    </source>
</evidence>
<dbReference type="AlphaFoldDB" id="A0A6M3JZN9"/>
<feature type="region of interest" description="Disordered" evidence="1">
    <location>
        <begin position="241"/>
        <end position="266"/>
    </location>
</feature>
<accession>A0A6M3JZN9</accession>
<dbReference type="EMBL" id="MT141554">
    <property type="protein sequence ID" value="QJA66402.1"/>
    <property type="molecule type" value="Genomic_DNA"/>
</dbReference>
<evidence type="ECO:0000313" key="2">
    <source>
        <dbReference type="EMBL" id="QJA66402.1"/>
    </source>
</evidence>
<gene>
    <name evidence="3" type="ORF">MM415A01788_0008</name>
    <name evidence="2" type="ORF">MM415B00353_0049</name>
</gene>
<feature type="compositionally biased region" description="Gly residues" evidence="1">
    <location>
        <begin position="241"/>
        <end position="254"/>
    </location>
</feature>
<dbReference type="EMBL" id="MT142161">
    <property type="protein sequence ID" value="QJA75399.1"/>
    <property type="molecule type" value="Genomic_DNA"/>
</dbReference>
<reference evidence="3" key="1">
    <citation type="submission" date="2020-03" db="EMBL/GenBank/DDBJ databases">
        <title>The deep terrestrial virosphere.</title>
        <authorList>
            <person name="Holmfeldt K."/>
            <person name="Nilsson E."/>
            <person name="Simone D."/>
            <person name="Lopez-Fernandez M."/>
            <person name="Wu X."/>
            <person name="de Brujin I."/>
            <person name="Lundin D."/>
            <person name="Andersson A."/>
            <person name="Bertilsson S."/>
            <person name="Dopson M."/>
        </authorList>
    </citation>
    <scope>NUCLEOTIDE SEQUENCE</scope>
    <source>
        <strain evidence="3">MM415A01788</strain>
        <strain evidence="2">MM415B00353</strain>
    </source>
</reference>
<sequence>MALHGKSVARTPEDLERIRQMNARQQQNFGTIGPTNQSQSGDIQRANPVVNDWLSQNYGSPLGTNQKTQDYRNWMGGWQQQGDQWKNPYGKFADFKGGDTLASTKVGDTLAGQVRTGTDGPPPINVGTPPIAPLQQNQQTTPPPANTGLGQSANGVSYVGSFTGAGGKKTFMDANGVFYAQDTNMPIGQIDKATGLVFDMTGTKPLGYMRNGIMYDMKGTPQNFDQGGQFDLKSLMSGAAGTGGDTLGQGGGVDSGSLIPPGATPGAGGDTMNYSDYWKAMSNVLANPLIQAQMKNIGMMSSPEYMANIARPQMNMLMQDLGARNLAAPGSYGQTRSEELMGNLWADNLNQQTTNLANLTNQTIPQMFAYWKPEDAGLDLLKSVYLL</sequence>
<organism evidence="3">
    <name type="scientific">viral metagenome</name>
    <dbReference type="NCBI Taxonomy" id="1070528"/>
    <lineage>
        <taxon>unclassified sequences</taxon>
        <taxon>metagenomes</taxon>
        <taxon>organismal metagenomes</taxon>
    </lineage>
</organism>
<protein>
    <submittedName>
        <fullName evidence="3">Uncharacterized protein</fullName>
    </submittedName>
</protein>